<dbReference type="EMBL" id="AHER01000053">
    <property type="protein sequence ID" value="EJR13621.1"/>
    <property type="molecule type" value="Genomic_DNA"/>
</dbReference>
<dbReference type="Pfam" id="PF00550">
    <property type="entry name" value="PP-binding"/>
    <property type="match status" value="1"/>
</dbReference>
<evidence type="ECO:0000313" key="2">
    <source>
        <dbReference type="EMBL" id="EJR13621.1"/>
    </source>
</evidence>
<dbReference type="InterPro" id="IPR036736">
    <property type="entry name" value="ACP-like_sf"/>
</dbReference>
<feature type="domain" description="Carrier" evidence="1">
    <location>
        <begin position="1"/>
        <end position="80"/>
    </location>
</feature>
<protein>
    <recommendedName>
        <fullName evidence="1">Carrier domain-containing protein</fullName>
    </recommendedName>
</protein>
<evidence type="ECO:0000313" key="3">
    <source>
        <dbReference type="Proteomes" id="UP000006607"/>
    </source>
</evidence>
<dbReference type="AlphaFoldDB" id="A0A9W5K2P4"/>
<sequence length="91" mass="10590">MNSEEIKIIIKDTILECVGKKKDITENTDLLAINIFDSITFVKLVKQLEKIFQIEFDIFDLSINNFKNIELISANVREKIELSNKEVTEEK</sequence>
<dbReference type="Gene3D" id="1.10.1200.10">
    <property type="entry name" value="ACP-like"/>
    <property type="match status" value="1"/>
</dbReference>
<evidence type="ECO:0000259" key="1">
    <source>
        <dbReference type="PROSITE" id="PS50075"/>
    </source>
</evidence>
<comment type="caution">
    <text evidence="2">The sequence shown here is derived from an EMBL/GenBank/DDBJ whole genome shotgun (WGS) entry which is preliminary data.</text>
</comment>
<dbReference type="SUPFAM" id="SSF47336">
    <property type="entry name" value="ACP-like"/>
    <property type="match status" value="1"/>
</dbReference>
<organism evidence="2 3">
    <name type="scientific">Bacillus cereus (strain VD014)</name>
    <dbReference type="NCBI Taxonomy" id="1053223"/>
    <lineage>
        <taxon>Bacteria</taxon>
        <taxon>Bacillati</taxon>
        <taxon>Bacillota</taxon>
        <taxon>Bacilli</taxon>
        <taxon>Bacillales</taxon>
        <taxon>Bacillaceae</taxon>
        <taxon>Bacillus</taxon>
        <taxon>Bacillus cereus group</taxon>
    </lineage>
</organism>
<dbReference type="RefSeq" id="WP_001083577.1">
    <property type="nucleotide sequence ID" value="NZ_JH792026.1"/>
</dbReference>
<name>A0A9W5K2P4_BACC8</name>
<accession>A0A9W5K2P4</accession>
<dbReference type="InterPro" id="IPR009081">
    <property type="entry name" value="PP-bd_ACP"/>
</dbReference>
<dbReference type="PROSITE" id="PS50075">
    <property type="entry name" value="CARRIER"/>
    <property type="match status" value="1"/>
</dbReference>
<proteinExistence type="predicted"/>
<reference evidence="2" key="1">
    <citation type="submission" date="2012-04" db="EMBL/GenBank/DDBJ databases">
        <title>The Genome Sequence of Bacillus cereus VD014.</title>
        <authorList>
            <consortium name="The Broad Institute Genome Sequencing Platform"/>
            <consortium name="The Broad Institute Genome Sequencing Center for Infectious Disease"/>
            <person name="Feldgarden M."/>
            <person name="Van der Auwera G.A."/>
            <person name="Mahillon J."/>
            <person name="Duprez V."/>
            <person name="Timmery S."/>
            <person name="Mattelet C."/>
            <person name="Dierick K."/>
            <person name="Sun M."/>
            <person name="Yu Z."/>
            <person name="Zhu L."/>
            <person name="Hu X."/>
            <person name="Shank E.B."/>
            <person name="Swiecicka I."/>
            <person name="Hansen B.M."/>
            <person name="Andrup L."/>
            <person name="Young S.K."/>
            <person name="Zeng Q."/>
            <person name="Gargeya S."/>
            <person name="Fitzgerald M."/>
            <person name="Haas B."/>
            <person name="Abouelleil A."/>
            <person name="Alvarado L."/>
            <person name="Arachchi H.M."/>
            <person name="Berlin A."/>
            <person name="Chapman S.B."/>
            <person name="Goldberg J."/>
            <person name="Griggs A."/>
            <person name="Gujja S."/>
            <person name="Hansen M."/>
            <person name="Howarth C."/>
            <person name="Imamovic A."/>
            <person name="Larimer J."/>
            <person name="McCowen C."/>
            <person name="Montmayeur A."/>
            <person name="Murphy C."/>
            <person name="Neiman D."/>
            <person name="Pearson M."/>
            <person name="Priest M."/>
            <person name="Roberts A."/>
            <person name="Saif S."/>
            <person name="Shea T."/>
            <person name="Sisk P."/>
            <person name="Sykes S."/>
            <person name="Wortman J."/>
            <person name="Nusbaum C."/>
            <person name="Birren B."/>
        </authorList>
    </citation>
    <scope>NUCLEOTIDE SEQUENCE</scope>
    <source>
        <strain evidence="2">VD014</strain>
    </source>
</reference>
<gene>
    <name evidence="2" type="ORF">IIA_05459</name>
</gene>
<dbReference type="Proteomes" id="UP000006607">
    <property type="component" value="Unassembled WGS sequence"/>
</dbReference>